<dbReference type="Pfam" id="PF01842">
    <property type="entry name" value="ACT"/>
    <property type="match status" value="1"/>
</dbReference>
<evidence type="ECO:0000256" key="4">
    <source>
        <dbReference type="ARBA" id="ARBA00022432"/>
    </source>
</evidence>
<comment type="cofactor">
    <cofactor evidence="1 11">
        <name>[4Fe-4S] cluster</name>
        <dbReference type="ChEBI" id="CHEBI:49883"/>
    </cofactor>
</comment>
<dbReference type="Pfam" id="PF03315">
    <property type="entry name" value="SDH_beta"/>
    <property type="match status" value="1"/>
</dbReference>
<dbReference type="PANTHER" id="PTHR30182">
    <property type="entry name" value="L-SERINE DEHYDRATASE"/>
    <property type="match status" value="1"/>
</dbReference>
<dbReference type="GO" id="GO:0051539">
    <property type="term" value="F:4 iron, 4 sulfur cluster binding"/>
    <property type="evidence" value="ECO:0007669"/>
    <property type="project" value="UniProtKB-UniRule"/>
</dbReference>
<evidence type="ECO:0000256" key="2">
    <source>
        <dbReference type="ARBA" id="ARBA00004742"/>
    </source>
</evidence>
<evidence type="ECO:0000256" key="5">
    <source>
        <dbReference type="ARBA" id="ARBA00022485"/>
    </source>
</evidence>
<comment type="catalytic activity">
    <reaction evidence="10 11">
        <text>L-serine = pyruvate + NH4(+)</text>
        <dbReference type="Rhea" id="RHEA:19169"/>
        <dbReference type="ChEBI" id="CHEBI:15361"/>
        <dbReference type="ChEBI" id="CHEBI:28938"/>
        <dbReference type="ChEBI" id="CHEBI:33384"/>
        <dbReference type="EC" id="4.3.1.17"/>
    </reaction>
</comment>
<dbReference type="SUPFAM" id="SSF55021">
    <property type="entry name" value="ACT-like"/>
    <property type="match status" value="1"/>
</dbReference>
<reference evidence="13 14" key="1">
    <citation type="submission" date="2016-10" db="EMBL/GenBank/DDBJ databases">
        <authorList>
            <person name="Varghese N."/>
            <person name="Submissions S."/>
        </authorList>
    </citation>
    <scope>NUCLEOTIDE SEQUENCE [LARGE SCALE GENOMIC DNA]</scope>
    <source>
        <strain evidence="13 14">DSM 20586</strain>
    </source>
</reference>
<dbReference type="Pfam" id="PF03313">
    <property type="entry name" value="SDH_alpha"/>
    <property type="match status" value="1"/>
</dbReference>
<dbReference type="EC" id="4.3.1.17" evidence="11"/>
<dbReference type="NCBIfam" id="TIGR00718">
    <property type="entry name" value="sda_alpha"/>
    <property type="match status" value="1"/>
</dbReference>
<protein>
    <recommendedName>
        <fullName evidence="11">L-serine dehydratase</fullName>
        <ecNumber evidence="11">4.3.1.17</ecNumber>
    </recommendedName>
</protein>
<evidence type="ECO:0000313" key="14">
    <source>
        <dbReference type="Proteomes" id="UP000183687"/>
    </source>
</evidence>
<dbReference type="PANTHER" id="PTHR30182:SF1">
    <property type="entry name" value="L-SERINE DEHYDRATASE 1"/>
    <property type="match status" value="1"/>
</dbReference>
<evidence type="ECO:0000256" key="10">
    <source>
        <dbReference type="ARBA" id="ARBA00049406"/>
    </source>
</evidence>
<dbReference type="InterPro" id="IPR004643">
    <property type="entry name" value="Fe-S_L-Ser_bsu"/>
</dbReference>
<evidence type="ECO:0000259" key="12">
    <source>
        <dbReference type="PROSITE" id="PS51671"/>
    </source>
</evidence>
<organism evidence="13 14">
    <name type="scientific">Atopobium minutum</name>
    <dbReference type="NCBI Taxonomy" id="1381"/>
    <lineage>
        <taxon>Bacteria</taxon>
        <taxon>Bacillati</taxon>
        <taxon>Actinomycetota</taxon>
        <taxon>Coriobacteriia</taxon>
        <taxon>Coriobacteriales</taxon>
        <taxon>Atopobiaceae</taxon>
        <taxon>Atopobium</taxon>
    </lineage>
</organism>
<dbReference type="InterPro" id="IPR051318">
    <property type="entry name" value="Fe-S_L-Ser"/>
</dbReference>
<dbReference type="GO" id="GO:0003941">
    <property type="term" value="F:L-serine ammonia-lyase activity"/>
    <property type="evidence" value="ECO:0007669"/>
    <property type="project" value="UniProtKB-UniRule"/>
</dbReference>
<dbReference type="PROSITE" id="PS51671">
    <property type="entry name" value="ACT"/>
    <property type="match status" value="1"/>
</dbReference>
<name>A0AB38A524_9ACTN</name>
<comment type="pathway">
    <text evidence="2">Carbohydrate biosynthesis; gluconeogenesis.</text>
</comment>
<keyword evidence="4 11" id="KW-0312">Gluconeogenesis</keyword>
<evidence type="ECO:0000256" key="6">
    <source>
        <dbReference type="ARBA" id="ARBA00022723"/>
    </source>
</evidence>
<evidence type="ECO:0000256" key="8">
    <source>
        <dbReference type="ARBA" id="ARBA00023014"/>
    </source>
</evidence>
<keyword evidence="8 11" id="KW-0411">Iron-sulfur</keyword>
<dbReference type="AlphaFoldDB" id="A0AB38A524"/>
<dbReference type="InterPro" id="IPR045865">
    <property type="entry name" value="ACT-like_dom_sf"/>
</dbReference>
<dbReference type="EMBL" id="FNSH01000001">
    <property type="protein sequence ID" value="SEB46375.1"/>
    <property type="molecule type" value="Genomic_DNA"/>
</dbReference>
<dbReference type="SUPFAM" id="SSF143548">
    <property type="entry name" value="Serine metabolism enzymes domain"/>
    <property type="match status" value="1"/>
</dbReference>
<dbReference type="Gene3D" id="3.30.70.260">
    <property type="match status" value="1"/>
</dbReference>
<dbReference type="GO" id="GO:0046872">
    <property type="term" value="F:metal ion binding"/>
    <property type="evidence" value="ECO:0007669"/>
    <property type="project" value="UniProtKB-KW"/>
</dbReference>
<dbReference type="InterPro" id="IPR002912">
    <property type="entry name" value="ACT_dom"/>
</dbReference>
<dbReference type="InterPro" id="IPR005131">
    <property type="entry name" value="Ser_deHydtase_bsu"/>
</dbReference>
<dbReference type="NCBIfam" id="TIGR00719">
    <property type="entry name" value="sda_beta"/>
    <property type="match status" value="1"/>
</dbReference>
<dbReference type="GO" id="GO:0006094">
    <property type="term" value="P:gluconeogenesis"/>
    <property type="evidence" value="ECO:0007669"/>
    <property type="project" value="UniProtKB-KW"/>
</dbReference>
<keyword evidence="7 11" id="KW-0408">Iron</keyword>
<keyword evidence="6 11" id="KW-0479">Metal-binding</keyword>
<feature type="domain" description="ACT" evidence="12">
    <location>
        <begin position="150"/>
        <end position="222"/>
    </location>
</feature>
<proteinExistence type="inferred from homology"/>
<evidence type="ECO:0000256" key="7">
    <source>
        <dbReference type="ARBA" id="ARBA00023004"/>
    </source>
</evidence>
<evidence type="ECO:0000256" key="3">
    <source>
        <dbReference type="ARBA" id="ARBA00008636"/>
    </source>
</evidence>
<sequence>MMTTSAFEILGPIMVGPSSSHTAGAARLSLVARSLVNAPLKSVRFILHNSFSHTYRGHGSDRALVAGILGLMPDDTRMRNSFALAEEAKVAVEFVEAGDDPGLHPNTVDICMTCTDGNTLEVRGESLGGGRVRLSSINGVEVDLTGDYPTLFVGHWDRPGVLASLTGFFASSKANIATIRTYRTSKGGRAYTIIETDEVLPESALDSIRSMDNVVETALVKVPGTSEVAPDAQLHYGFDNGAELLALCEKADKTIGEVMALREAELDNADLASQQQRMAHVADVMEEETTKPLVEPQLSLGGFLNGQAKAVANHTARYAPTLLGETLSSAVARAMAVLERSAAMGVIVAAPTAGSAGVVPGAVLASAKAQGASQQDLLNALWNSAAIGAIISRNATVAGAEGGCQAEVGAAAAMAASALVELHDGTPKQALEAASIAIANLLGLVCDPVRGLVEFPCQDRNAIGVSDAFSAAQLALSNVGCPVPFDEAVSVMYSVGKAIPTTLRETALGGLAQAPSCLACSGCH</sequence>
<keyword evidence="9 11" id="KW-0456">Lyase</keyword>
<evidence type="ECO:0000256" key="1">
    <source>
        <dbReference type="ARBA" id="ARBA00001966"/>
    </source>
</evidence>
<dbReference type="InterPro" id="IPR029009">
    <property type="entry name" value="ASB_dom_sf"/>
</dbReference>
<dbReference type="InterPro" id="IPR004642">
    <property type="entry name" value="Ser_deHydtase_asu"/>
</dbReference>
<gene>
    <name evidence="13" type="ORF">SAMN04489746_0304</name>
</gene>
<evidence type="ECO:0000256" key="11">
    <source>
        <dbReference type="RuleBase" id="RU366059"/>
    </source>
</evidence>
<evidence type="ECO:0000313" key="13">
    <source>
        <dbReference type="EMBL" id="SEB46375.1"/>
    </source>
</evidence>
<dbReference type="InterPro" id="IPR005130">
    <property type="entry name" value="Ser_deHydtase-like_asu"/>
</dbReference>
<dbReference type="Gene3D" id="3.30.1330.90">
    <property type="entry name" value="D-3-phosphoglycerate dehydrogenase, domain 3"/>
    <property type="match status" value="1"/>
</dbReference>
<accession>A0AB38A524</accession>
<dbReference type="CDD" id="cd04903">
    <property type="entry name" value="ACT_LSD"/>
    <property type="match status" value="1"/>
</dbReference>
<dbReference type="RefSeq" id="WP_002563514.1">
    <property type="nucleotide sequence ID" value="NZ_CAMTZZ010000085.1"/>
</dbReference>
<dbReference type="Proteomes" id="UP000183687">
    <property type="component" value="Unassembled WGS sequence"/>
</dbReference>
<comment type="similarity">
    <text evidence="3 11">Belongs to the iron-sulfur dependent L-serine dehydratase family.</text>
</comment>
<evidence type="ECO:0000256" key="9">
    <source>
        <dbReference type="ARBA" id="ARBA00023239"/>
    </source>
</evidence>
<keyword evidence="5 11" id="KW-0004">4Fe-4S</keyword>
<comment type="caution">
    <text evidence="13">The sequence shown here is derived from an EMBL/GenBank/DDBJ whole genome shotgun (WGS) entry which is preliminary data.</text>
</comment>